<dbReference type="PANTHER" id="PTHR12110:SF41">
    <property type="entry name" value="INOSOSE DEHYDRATASE"/>
    <property type="match status" value="1"/>
</dbReference>
<organism evidence="2 3">
    <name type="scientific">Amedibacillus dolichus</name>
    <dbReference type="NCBI Taxonomy" id="31971"/>
    <lineage>
        <taxon>Bacteria</taxon>
        <taxon>Bacillati</taxon>
        <taxon>Bacillota</taxon>
        <taxon>Erysipelotrichia</taxon>
        <taxon>Erysipelotrichales</taxon>
        <taxon>Erysipelotrichaceae</taxon>
        <taxon>Amedibacillus</taxon>
    </lineage>
</organism>
<dbReference type="InterPro" id="IPR050312">
    <property type="entry name" value="IolE/XylAMocC-like"/>
</dbReference>
<dbReference type="EMBL" id="QRPK01000019">
    <property type="protein sequence ID" value="RHM11795.1"/>
    <property type="molecule type" value="Genomic_DNA"/>
</dbReference>
<dbReference type="Gene3D" id="3.20.20.150">
    <property type="entry name" value="Divalent-metal-dependent TIM barrel enzymes"/>
    <property type="match status" value="1"/>
</dbReference>
<dbReference type="PANTHER" id="PTHR12110">
    <property type="entry name" value="HYDROXYPYRUVATE ISOMERASE"/>
    <property type="match status" value="1"/>
</dbReference>
<dbReference type="AlphaFoldDB" id="A0A415PGF4"/>
<dbReference type="InterPro" id="IPR013022">
    <property type="entry name" value="Xyl_isomerase-like_TIM-brl"/>
</dbReference>
<sequence length="287" mass="31851">MKVKFGVDSFIWTEVFTEKDLWIIKKAEELGFETIDIAIARPESFPTELVKQELAKTNLQVVTTTTLNAETNLISPDENIRKNGIRALKKLVDINKELGSTILGGVNYAGWGCLSGKPKTEKEWNDSVSAMREVAAYAKETYPELNICVEPVNRFETHFINTAEEGVRYCKAVGTGNMKVHLDCFHMIREETSYTGAVETCGKEYLGYVHVCENNRGIPGTGLVPFAEFFTALKKVGYEGPCVIESFDPSFEELNGQCAIWRKFAETGEDLAVVGLANLKKIAASLA</sequence>
<protein>
    <submittedName>
        <fullName evidence="2">Sugar phosphate isomerase/epimerase</fullName>
    </submittedName>
</protein>
<gene>
    <name evidence="2" type="ORF">DWZ83_05080</name>
</gene>
<comment type="caution">
    <text evidence="2">The sequence shown here is derived from an EMBL/GenBank/DDBJ whole genome shotgun (WGS) entry which is preliminary data.</text>
</comment>
<name>A0A415PGF4_9FIRM</name>
<dbReference type="SUPFAM" id="SSF51658">
    <property type="entry name" value="Xylose isomerase-like"/>
    <property type="match status" value="1"/>
</dbReference>
<reference evidence="2 3" key="1">
    <citation type="submission" date="2018-08" db="EMBL/GenBank/DDBJ databases">
        <title>A genome reference for cultivated species of the human gut microbiota.</title>
        <authorList>
            <person name="Zou Y."/>
            <person name="Xue W."/>
            <person name="Luo G."/>
        </authorList>
    </citation>
    <scope>NUCLEOTIDE SEQUENCE [LARGE SCALE GENOMIC DNA]</scope>
    <source>
        <strain evidence="2 3">AF35-6BH</strain>
    </source>
</reference>
<evidence type="ECO:0000313" key="2">
    <source>
        <dbReference type="EMBL" id="RHM11795.1"/>
    </source>
</evidence>
<dbReference type="Pfam" id="PF01261">
    <property type="entry name" value="AP_endonuc_2"/>
    <property type="match status" value="1"/>
</dbReference>
<evidence type="ECO:0000259" key="1">
    <source>
        <dbReference type="Pfam" id="PF01261"/>
    </source>
</evidence>
<feature type="domain" description="Xylose isomerase-like TIM barrel" evidence="1">
    <location>
        <begin position="25"/>
        <end position="253"/>
    </location>
</feature>
<accession>A0A415PGF4</accession>
<dbReference type="RefSeq" id="WP_022420799.1">
    <property type="nucleotide sequence ID" value="NZ_CAJKGD010000016.1"/>
</dbReference>
<dbReference type="OrthoDB" id="9786584at2"/>
<keyword evidence="2" id="KW-0413">Isomerase</keyword>
<keyword evidence="3" id="KW-1185">Reference proteome</keyword>
<proteinExistence type="predicted"/>
<dbReference type="Proteomes" id="UP000284868">
    <property type="component" value="Unassembled WGS sequence"/>
</dbReference>
<dbReference type="GO" id="GO:0016853">
    <property type="term" value="F:isomerase activity"/>
    <property type="evidence" value="ECO:0007669"/>
    <property type="project" value="UniProtKB-KW"/>
</dbReference>
<evidence type="ECO:0000313" key="3">
    <source>
        <dbReference type="Proteomes" id="UP000284868"/>
    </source>
</evidence>
<dbReference type="InterPro" id="IPR036237">
    <property type="entry name" value="Xyl_isomerase-like_sf"/>
</dbReference>